<dbReference type="InterPro" id="IPR003848">
    <property type="entry name" value="DUF218"/>
</dbReference>
<reference evidence="3" key="2">
    <citation type="submission" date="2021-09" db="EMBL/GenBank/DDBJ databases">
        <authorList>
            <person name="Gilroy R."/>
        </authorList>
    </citation>
    <scope>NUCLEOTIDE SEQUENCE</scope>
    <source>
        <strain evidence="3">ChiSjej5B23-16112</strain>
    </source>
</reference>
<accession>A0A921LCU2</accession>
<sequence>MMLAAAVFCLAYYLIICMAMGKWKSTFAWFWPGAGAVCLLGHAAALAGPSWLELAVESSFSIALFVFAVVEMRILLGMRPDREADCPFIIVLGAHIQGTKVTGSLSRRLEAAVTYLESHPGTAVIVSGGMGKGEAITEAGAMEAYLRARGISPERILKEDRSTSTRENFAFSSAFIPDKTEPVGVVTNNFHMYRAKEYARRTGYKNPRAIPASSSAVLFLNYAVREFFAVWKMWIFR</sequence>
<protein>
    <submittedName>
        <fullName evidence="3">YdcF family protein</fullName>
    </submittedName>
</protein>
<feature type="domain" description="DUF218" evidence="2">
    <location>
        <begin position="88"/>
        <end position="227"/>
    </location>
</feature>
<feature type="transmembrane region" description="Helical" evidence="1">
    <location>
        <begin position="29"/>
        <end position="48"/>
    </location>
</feature>
<keyword evidence="1" id="KW-1133">Transmembrane helix</keyword>
<gene>
    <name evidence="3" type="ORF">K8V82_00305</name>
</gene>
<dbReference type="RefSeq" id="WP_281725333.1">
    <property type="nucleotide sequence ID" value="NZ_CALKQL010000024.1"/>
</dbReference>
<comment type="caution">
    <text evidence="3">The sequence shown here is derived from an EMBL/GenBank/DDBJ whole genome shotgun (WGS) entry which is preliminary data.</text>
</comment>
<organism evidence="3 4">
    <name type="scientific">Lachnoclostridium phocaeense</name>
    <dbReference type="NCBI Taxonomy" id="1871021"/>
    <lineage>
        <taxon>Bacteria</taxon>
        <taxon>Bacillati</taxon>
        <taxon>Bacillota</taxon>
        <taxon>Clostridia</taxon>
        <taxon>Lachnospirales</taxon>
        <taxon>Lachnospiraceae</taxon>
    </lineage>
</organism>
<dbReference type="PANTHER" id="PTHR30336:SF4">
    <property type="entry name" value="ENVELOPE BIOGENESIS FACTOR ELYC"/>
    <property type="match status" value="1"/>
</dbReference>
<dbReference type="InterPro" id="IPR014729">
    <property type="entry name" value="Rossmann-like_a/b/a_fold"/>
</dbReference>
<dbReference type="GO" id="GO:0000270">
    <property type="term" value="P:peptidoglycan metabolic process"/>
    <property type="evidence" value="ECO:0007669"/>
    <property type="project" value="TreeGrafter"/>
</dbReference>
<dbReference type="CDD" id="cd06259">
    <property type="entry name" value="YdcF-like"/>
    <property type="match status" value="1"/>
</dbReference>
<dbReference type="Gene3D" id="3.40.50.620">
    <property type="entry name" value="HUPs"/>
    <property type="match status" value="1"/>
</dbReference>
<proteinExistence type="predicted"/>
<evidence type="ECO:0000313" key="4">
    <source>
        <dbReference type="Proteomes" id="UP000769156"/>
    </source>
</evidence>
<keyword evidence="1" id="KW-0812">Transmembrane</keyword>
<dbReference type="PANTHER" id="PTHR30336">
    <property type="entry name" value="INNER MEMBRANE PROTEIN, PROBABLE PERMEASE"/>
    <property type="match status" value="1"/>
</dbReference>
<dbReference type="Proteomes" id="UP000769156">
    <property type="component" value="Unassembled WGS sequence"/>
</dbReference>
<feature type="transmembrane region" description="Helical" evidence="1">
    <location>
        <begin position="60"/>
        <end position="78"/>
    </location>
</feature>
<dbReference type="AlphaFoldDB" id="A0A921LCU2"/>
<keyword evidence="1" id="KW-0472">Membrane</keyword>
<dbReference type="Pfam" id="PF02698">
    <property type="entry name" value="DUF218"/>
    <property type="match status" value="1"/>
</dbReference>
<evidence type="ECO:0000313" key="3">
    <source>
        <dbReference type="EMBL" id="HJF93220.1"/>
    </source>
</evidence>
<dbReference type="InterPro" id="IPR051599">
    <property type="entry name" value="Cell_Envelope_Assoc"/>
</dbReference>
<reference evidence="3" key="1">
    <citation type="journal article" date="2021" name="PeerJ">
        <title>Extensive microbial diversity within the chicken gut microbiome revealed by metagenomics and culture.</title>
        <authorList>
            <person name="Gilroy R."/>
            <person name="Ravi A."/>
            <person name="Getino M."/>
            <person name="Pursley I."/>
            <person name="Horton D.L."/>
            <person name="Alikhan N.F."/>
            <person name="Baker D."/>
            <person name="Gharbi K."/>
            <person name="Hall N."/>
            <person name="Watson M."/>
            <person name="Adriaenssens E.M."/>
            <person name="Foster-Nyarko E."/>
            <person name="Jarju S."/>
            <person name="Secka A."/>
            <person name="Antonio M."/>
            <person name="Oren A."/>
            <person name="Chaudhuri R.R."/>
            <person name="La Ragione R."/>
            <person name="Hildebrand F."/>
            <person name="Pallen M.J."/>
        </authorList>
    </citation>
    <scope>NUCLEOTIDE SEQUENCE</scope>
    <source>
        <strain evidence="3">ChiSjej5B23-16112</strain>
    </source>
</reference>
<evidence type="ECO:0000259" key="2">
    <source>
        <dbReference type="Pfam" id="PF02698"/>
    </source>
</evidence>
<dbReference type="EMBL" id="DYVY01000009">
    <property type="protein sequence ID" value="HJF93220.1"/>
    <property type="molecule type" value="Genomic_DNA"/>
</dbReference>
<evidence type="ECO:0000256" key="1">
    <source>
        <dbReference type="SAM" id="Phobius"/>
    </source>
</evidence>
<dbReference type="GO" id="GO:0043164">
    <property type="term" value="P:Gram-negative-bacterium-type cell wall biogenesis"/>
    <property type="evidence" value="ECO:0007669"/>
    <property type="project" value="TreeGrafter"/>
</dbReference>
<dbReference type="GO" id="GO:0005886">
    <property type="term" value="C:plasma membrane"/>
    <property type="evidence" value="ECO:0007669"/>
    <property type="project" value="TreeGrafter"/>
</dbReference>
<name>A0A921LCU2_9FIRM</name>